<dbReference type="InterPro" id="IPR036412">
    <property type="entry name" value="HAD-like_sf"/>
</dbReference>
<keyword evidence="2" id="KW-1185">Reference proteome</keyword>
<name>A0A0N1N004_9HYPH</name>
<evidence type="ECO:0000313" key="1">
    <source>
        <dbReference type="EMBL" id="KPH75535.1"/>
    </source>
</evidence>
<dbReference type="EMBL" id="LGSZ01000078">
    <property type="protein sequence ID" value="KPH75535.1"/>
    <property type="molecule type" value="Genomic_DNA"/>
</dbReference>
<dbReference type="Gene3D" id="3.40.50.1000">
    <property type="entry name" value="HAD superfamily/HAD-like"/>
    <property type="match status" value="1"/>
</dbReference>
<dbReference type="InterPro" id="IPR006439">
    <property type="entry name" value="HAD-SF_hydro_IA"/>
</dbReference>
<organism evidence="1 2">
    <name type="scientific">Bosea vaviloviae</name>
    <dbReference type="NCBI Taxonomy" id="1526658"/>
    <lineage>
        <taxon>Bacteria</taxon>
        <taxon>Pseudomonadati</taxon>
        <taxon>Pseudomonadota</taxon>
        <taxon>Alphaproteobacteria</taxon>
        <taxon>Hyphomicrobiales</taxon>
        <taxon>Boseaceae</taxon>
        <taxon>Bosea</taxon>
    </lineage>
</organism>
<dbReference type="Gene3D" id="1.10.150.240">
    <property type="entry name" value="Putative phosphatase, domain 2"/>
    <property type="match status" value="1"/>
</dbReference>
<dbReference type="NCBIfam" id="TIGR01549">
    <property type="entry name" value="HAD-SF-IA-v1"/>
    <property type="match status" value="1"/>
</dbReference>
<dbReference type="GO" id="GO:0005829">
    <property type="term" value="C:cytosol"/>
    <property type="evidence" value="ECO:0007669"/>
    <property type="project" value="TreeGrafter"/>
</dbReference>
<dbReference type="AlphaFoldDB" id="A0A0N1N004"/>
<dbReference type="RefSeq" id="WP_054211675.1">
    <property type="nucleotide sequence ID" value="NZ_LGSZ01000078.1"/>
</dbReference>
<keyword evidence="1" id="KW-0378">Hydrolase</keyword>
<dbReference type="PANTHER" id="PTHR43434:SF13">
    <property type="entry name" value="PHOSPHOGLYCOLATE PHOSPHATASE"/>
    <property type="match status" value="1"/>
</dbReference>
<dbReference type="GO" id="GO:0008967">
    <property type="term" value="F:phosphoglycolate phosphatase activity"/>
    <property type="evidence" value="ECO:0007669"/>
    <property type="project" value="TreeGrafter"/>
</dbReference>
<dbReference type="Pfam" id="PF13419">
    <property type="entry name" value="HAD_2"/>
    <property type="match status" value="1"/>
</dbReference>
<dbReference type="OrthoDB" id="9793014at2"/>
<accession>A0A0N1N004</accession>
<comment type="caution">
    <text evidence="1">The sequence shown here is derived from an EMBL/GenBank/DDBJ whole genome shotgun (WGS) entry which is preliminary data.</text>
</comment>
<dbReference type="SFLD" id="SFLDS00003">
    <property type="entry name" value="Haloacid_Dehalogenase"/>
    <property type="match status" value="1"/>
</dbReference>
<dbReference type="InterPro" id="IPR041492">
    <property type="entry name" value="HAD_2"/>
</dbReference>
<dbReference type="InterPro" id="IPR050155">
    <property type="entry name" value="HAD-like_hydrolase_sf"/>
</dbReference>
<dbReference type="SUPFAM" id="SSF56784">
    <property type="entry name" value="HAD-like"/>
    <property type="match status" value="1"/>
</dbReference>
<dbReference type="PATRIC" id="fig|1526658.3.peg.929"/>
<dbReference type="Proteomes" id="UP000037822">
    <property type="component" value="Unassembled WGS sequence"/>
</dbReference>
<reference evidence="1 2" key="1">
    <citation type="submission" date="2015-07" db="EMBL/GenBank/DDBJ databases">
        <title>Whole genome sequencing of Bosea vaviloviae isolated from cave pool.</title>
        <authorList>
            <person name="Tan N.E.H."/>
            <person name="Lee Y.P."/>
            <person name="Gan H.M."/>
            <person name="Barton H."/>
            <person name="Savka M.A."/>
        </authorList>
    </citation>
    <scope>NUCLEOTIDE SEQUENCE [LARGE SCALE GENOMIC DNA]</scope>
    <source>
        <strain evidence="1 2">SD260</strain>
    </source>
</reference>
<sequence length="226" mass="25060">MRASVIPYRLIIFDFDGTLADTFPWFANVLNGIADRYRFRRVAEDEVETLRGQSARHLISHLRVARWKLPFIARHMRRLAAQDSDRVTLFPGIEDMLRELRQHGFLLAIVSSNTESNVRQALGSEIAAQFTHFACGAGLFGKATKFRQLAKRAGIEHEDCLCIGDEIRDFEAASEAGMAFGAVAWGFTSADALQILHPAFMFSQPADIGAHLLGATVQPGTEAVAR</sequence>
<proteinExistence type="predicted"/>
<protein>
    <submittedName>
        <fullName evidence="1">HAD family hydrolase</fullName>
    </submittedName>
</protein>
<dbReference type="SFLD" id="SFLDG01129">
    <property type="entry name" value="C1.5:_HAD__Beta-PGM__Phosphata"/>
    <property type="match status" value="1"/>
</dbReference>
<dbReference type="PANTHER" id="PTHR43434">
    <property type="entry name" value="PHOSPHOGLYCOLATE PHOSPHATASE"/>
    <property type="match status" value="1"/>
</dbReference>
<dbReference type="GO" id="GO:0006281">
    <property type="term" value="P:DNA repair"/>
    <property type="evidence" value="ECO:0007669"/>
    <property type="project" value="TreeGrafter"/>
</dbReference>
<evidence type="ECO:0000313" key="2">
    <source>
        <dbReference type="Proteomes" id="UP000037822"/>
    </source>
</evidence>
<dbReference type="InterPro" id="IPR023198">
    <property type="entry name" value="PGP-like_dom2"/>
</dbReference>
<gene>
    <name evidence="1" type="ORF">AE618_24510</name>
</gene>
<dbReference type="InterPro" id="IPR023214">
    <property type="entry name" value="HAD_sf"/>
</dbReference>